<dbReference type="Proteomes" id="UP000032180">
    <property type="component" value="Chromosome 1"/>
</dbReference>
<evidence type="ECO:0000313" key="2">
    <source>
        <dbReference type="Proteomes" id="UP000032180"/>
    </source>
</evidence>
<name>A0A0D9V458_9ORYZ</name>
<organism evidence="1 2">
    <name type="scientific">Leersia perrieri</name>
    <dbReference type="NCBI Taxonomy" id="77586"/>
    <lineage>
        <taxon>Eukaryota</taxon>
        <taxon>Viridiplantae</taxon>
        <taxon>Streptophyta</taxon>
        <taxon>Embryophyta</taxon>
        <taxon>Tracheophyta</taxon>
        <taxon>Spermatophyta</taxon>
        <taxon>Magnoliopsida</taxon>
        <taxon>Liliopsida</taxon>
        <taxon>Poales</taxon>
        <taxon>Poaceae</taxon>
        <taxon>BOP clade</taxon>
        <taxon>Oryzoideae</taxon>
        <taxon>Oryzeae</taxon>
        <taxon>Oryzinae</taxon>
        <taxon>Leersia</taxon>
    </lineage>
</organism>
<accession>A0A0D9V458</accession>
<reference evidence="1 2" key="1">
    <citation type="submission" date="2012-08" db="EMBL/GenBank/DDBJ databases">
        <title>Oryza genome evolution.</title>
        <authorList>
            <person name="Wing R.A."/>
        </authorList>
    </citation>
    <scope>NUCLEOTIDE SEQUENCE</scope>
</reference>
<reference evidence="1" key="3">
    <citation type="submission" date="2015-04" db="UniProtKB">
        <authorList>
            <consortium name="EnsemblPlants"/>
        </authorList>
    </citation>
    <scope>IDENTIFICATION</scope>
</reference>
<dbReference type="EnsemblPlants" id="LPERR01G22740.1">
    <property type="protein sequence ID" value="LPERR01G22740.1"/>
    <property type="gene ID" value="LPERR01G22740"/>
</dbReference>
<keyword evidence="2" id="KW-1185">Reference proteome</keyword>
<reference evidence="2" key="2">
    <citation type="submission" date="2013-12" db="EMBL/GenBank/DDBJ databases">
        <authorList>
            <person name="Yu Y."/>
            <person name="Lee S."/>
            <person name="de Baynast K."/>
            <person name="Wissotski M."/>
            <person name="Liu L."/>
            <person name="Talag J."/>
            <person name="Goicoechea J."/>
            <person name="Angelova A."/>
            <person name="Jetty R."/>
            <person name="Kudrna D."/>
            <person name="Golser W."/>
            <person name="Rivera L."/>
            <person name="Zhang J."/>
            <person name="Wing R."/>
        </authorList>
    </citation>
    <scope>NUCLEOTIDE SEQUENCE</scope>
</reference>
<proteinExistence type="predicted"/>
<dbReference type="HOGENOM" id="CLU_2725808_0_0_1"/>
<dbReference type="AlphaFoldDB" id="A0A0D9V458"/>
<evidence type="ECO:0000313" key="1">
    <source>
        <dbReference type="EnsemblPlants" id="LPERR01G22740.1"/>
    </source>
</evidence>
<sequence length="72" mass="7600">MSSYSCPSPCVTHNLSSAPATVNGELQSRDPNYAHVPAAVALAGARHPKETYTSWASLFVCCSVSESDQGKE</sequence>
<protein>
    <submittedName>
        <fullName evidence="1">Uncharacterized protein</fullName>
    </submittedName>
</protein>
<dbReference type="Gramene" id="LPERR01G22740.1">
    <property type="protein sequence ID" value="LPERR01G22740.1"/>
    <property type="gene ID" value="LPERR01G22740"/>
</dbReference>